<dbReference type="InterPro" id="IPR002509">
    <property type="entry name" value="NODB_dom"/>
</dbReference>
<dbReference type="RefSeq" id="WP_211289260.1">
    <property type="nucleotide sequence ID" value="NZ_MQVW01000027.1"/>
</dbReference>
<dbReference type="PANTHER" id="PTHR10587:SF133">
    <property type="entry name" value="CHITIN DEACETYLASE 1-RELATED"/>
    <property type="match status" value="1"/>
</dbReference>
<dbReference type="CDD" id="cd10917">
    <property type="entry name" value="CE4_NodB_like_6s_7s"/>
    <property type="match status" value="1"/>
</dbReference>
<reference evidence="4 5" key="1">
    <citation type="submission" date="2018-02" db="EMBL/GenBank/DDBJ databases">
        <title>Genomic Encyclopedia of Archaeal and Bacterial Type Strains, Phase II (KMG-II): from individual species to whole genera.</title>
        <authorList>
            <person name="Goeker M."/>
        </authorList>
    </citation>
    <scope>NUCLEOTIDE SEQUENCE [LARGE SCALE GENOMIC DNA]</scope>
    <source>
        <strain evidence="4 5">DSM 16809</strain>
    </source>
</reference>
<organism evidence="4 5">
    <name type="scientific">Nonlabens xylanidelens</name>
    <dbReference type="NCBI Taxonomy" id="191564"/>
    <lineage>
        <taxon>Bacteria</taxon>
        <taxon>Pseudomonadati</taxon>
        <taxon>Bacteroidota</taxon>
        <taxon>Flavobacteriia</taxon>
        <taxon>Flavobacteriales</taxon>
        <taxon>Flavobacteriaceae</taxon>
        <taxon>Nonlabens</taxon>
    </lineage>
</organism>
<dbReference type="GO" id="GO:0046872">
    <property type="term" value="F:metal ion binding"/>
    <property type="evidence" value="ECO:0007669"/>
    <property type="project" value="UniProtKB-KW"/>
</dbReference>
<dbReference type="GO" id="GO:0016020">
    <property type="term" value="C:membrane"/>
    <property type="evidence" value="ECO:0007669"/>
    <property type="project" value="TreeGrafter"/>
</dbReference>
<evidence type="ECO:0000256" key="2">
    <source>
        <dbReference type="ARBA" id="ARBA00022801"/>
    </source>
</evidence>
<dbReference type="Pfam" id="PF01522">
    <property type="entry name" value="Polysacc_deac_1"/>
    <property type="match status" value="1"/>
</dbReference>
<evidence type="ECO:0000259" key="3">
    <source>
        <dbReference type="PROSITE" id="PS51677"/>
    </source>
</evidence>
<keyword evidence="1" id="KW-0479">Metal-binding</keyword>
<keyword evidence="5" id="KW-1185">Reference proteome</keyword>
<dbReference type="InterPro" id="IPR050248">
    <property type="entry name" value="Polysacc_deacetylase_ArnD"/>
</dbReference>
<dbReference type="SUPFAM" id="SSF88713">
    <property type="entry name" value="Glycoside hydrolase/deacetylase"/>
    <property type="match status" value="1"/>
</dbReference>
<comment type="caution">
    <text evidence="4">The sequence shown here is derived from an EMBL/GenBank/DDBJ whole genome shotgun (WGS) entry which is preliminary data.</text>
</comment>
<dbReference type="PANTHER" id="PTHR10587">
    <property type="entry name" value="GLYCOSYL TRANSFERASE-RELATED"/>
    <property type="match status" value="1"/>
</dbReference>
<feature type="domain" description="NodB homology" evidence="3">
    <location>
        <begin position="14"/>
        <end position="189"/>
    </location>
</feature>
<keyword evidence="2" id="KW-0378">Hydrolase</keyword>
<dbReference type="InterPro" id="IPR011330">
    <property type="entry name" value="Glyco_hydro/deAcase_b/a-brl"/>
</dbReference>
<dbReference type="GO" id="GO:0016810">
    <property type="term" value="F:hydrolase activity, acting on carbon-nitrogen (but not peptide) bonds"/>
    <property type="evidence" value="ECO:0007669"/>
    <property type="project" value="InterPro"/>
</dbReference>
<dbReference type="PROSITE" id="PS51677">
    <property type="entry name" value="NODB"/>
    <property type="match status" value="1"/>
</dbReference>
<evidence type="ECO:0000313" key="4">
    <source>
        <dbReference type="EMBL" id="PPK96945.1"/>
    </source>
</evidence>
<dbReference type="EMBL" id="PTJE01000001">
    <property type="protein sequence ID" value="PPK96945.1"/>
    <property type="molecule type" value="Genomic_DNA"/>
</dbReference>
<dbReference type="GO" id="GO:0005975">
    <property type="term" value="P:carbohydrate metabolic process"/>
    <property type="evidence" value="ECO:0007669"/>
    <property type="project" value="InterPro"/>
</dbReference>
<dbReference type="Gene3D" id="3.20.20.370">
    <property type="entry name" value="Glycoside hydrolase/deacetylase"/>
    <property type="match status" value="1"/>
</dbReference>
<name>A0A2S6IS16_9FLAO</name>
<gene>
    <name evidence="4" type="ORF">LY01_00770</name>
</gene>
<dbReference type="AlphaFoldDB" id="A0A2S6IS16"/>
<sequence>MFKNYYWHGNRGEKTVYLTFDDGPTPLVTDYVINLLSQYGFKATFFCIGDKVNRYPETYRLLKNENHQIGNHTYHHLNAWTTKKNRYLDNIDECSKVVETKLFRPPYGRITSAVTQRLIKKGYKIVLWDVLSGDFDQSRTSESCLKNLKKNTRNGSIIVFHDSDKSFEKLKVILPEYLAFLKEKGWNSKSISQPKSI</sequence>
<evidence type="ECO:0000313" key="5">
    <source>
        <dbReference type="Proteomes" id="UP000239002"/>
    </source>
</evidence>
<proteinExistence type="predicted"/>
<protein>
    <submittedName>
        <fullName evidence="4">Peptidoglycan/xylan/chitin deacetylase (PgdA/CDA1 family)</fullName>
    </submittedName>
</protein>
<accession>A0A2S6IS16</accession>
<dbReference type="Proteomes" id="UP000239002">
    <property type="component" value="Unassembled WGS sequence"/>
</dbReference>
<evidence type="ECO:0000256" key="1">
    <source>
        <dbReference type="ARBA" id="ARBA00022723"/>
    </source>
</evidence>